<keyword evidence="3" id="KW-1185">Reference proteome</keyword>
<organism evidence="3">
    <name type="scientific">Camponotus floridanus</name>
    <name type="common">Florida carpenter ant</name>
    <dbReference type="NCBI Taxonomy" id="104421"/>
    <lineage>
        <taxon>Eukaryota</taxon>
        <taxon>Metazoa</taxon>
        <taxon>Ecdysozoa</taxon>
        <taxon>Arthropoda</taxon>
        <taxon>Hexapoda</taxon>
        <taxon>Insecta</taxon>
        <taxon>Pterygota</taxon>
        <taxon>Neoptera</taxon>
        <taxon>Endopterygota</taxon>
        <taxon>Hymenoptera</taxon>
        <taxon>Apocrita</taxon>
        <taxon>Aculeata</taxon>
        <taxon>Formicoidea</taxon>
        <taxon>Formicidae</taxon>
        <taxon>Formicinae</taxon>
        <taxon>Camponotus</taxon>
    </lineage>
</organism>
<dbReference type="EMBL" id="GL442888">
    <property type="protein sequence ID" value="EFN62808.1"/>
    <property type="molecule type" value="Genomic_DNA"/>
</dbReference>
<sequence>MGRPGSRQGQRRETARVTSSTCLPTQRQGQRRAANHVTRIRCGVRQNCADWASLAPTMGSLSRMSVPRASLA</sequence>
<proteinExistence type="predicted"/>
<dbReference type="AlphaFoldDB" id="E2AUT3"/>
<feature type="region of interest" description="Disordered" evidence="1">
    <location>
        <begin position="1"/>
        <end position="30"/>
    </location>
</feature>
<dbReference type="InParanoid" id="E2AUT3"/>
<evidence type="ECO:0000256" key="1">
    <source>
        <dbReference type="SAM" id="MobiDB-lite"/>
    </source>
</evidence>
<reference evidence="2 3" key="1">
    <citation type="journal article" date="2010" name="Science">
        <title>Genomic comparison of the ants Camponotus floridanus and Harpegnathos saltator.</title>
        <authorList>
            <person name="Bonasio R."/>
            <person name="Zhang G."/>
            <person name="Ye C."/>
            <person name="Mutti N.S."/>
            <person name="Fang X."/>
            <person name="Qin N."/>
            <person name="Donahue G."/>
            <person name="Yang P."/>
            <person name="Li Q."/>
            <person name="Li C."/>
            <person name="Zhang P."/>
            <person name="Huang Z."/>
            <person name="Berger S.L."/>
            <person name="Reinberg D."/>
            <person name="Wang J."/>
            <person name="Liebig J."/>
        </authorList>
    </citation>
    <scope>NUCLEOTIDE SEQUENCE [LARGE SCALE GENOMIC DNA]</scope>
    <source>
        <strain evidence="3">C129</strain>
    </source>
</reference>
<feature type="compositionally biased region" description="Polar residues" evidence="1">
    <location>
        <begin position="16"/>
        <end position="28"/>
    </location>
</feature>
<accession>E2AUT3</accession>
<name>E2AUT3_CAMFO</name>
<dbReference type="Proteomes" id="UP000000311">
    <property type="component" value="Unassembled WGS sequence"/>
</dbReference>
<protein>
    <submittedName>
        <fullName evidence="2">Uncharacterized protein</fullName>
    </submittedName>
</protein>
<evidence type="ECO:0000313" key="3">
    <source>
        <dbReference type="Proteomes" id="UP000000311"/>
    </source>
</evidence>
<evidence type="ECO:0000313" key="2">
    <source>
        <dbReference type="EMBL" id="EFN62808.1"/>
    </source>
</evidence>
<gene>
    <name evidence="2" type="ORF">EAG_09804</name>
</gene>